<sequence>MQRVDDVLIAIMLLLSLPSLAIAKGNSISKEVQQNLTTGSSSSLWLKKIVNHNSEDDPRDPGCWNKPWVCDQGEFPPRRQCCRNHCIDVSSNVNNCGLCGLRCLFNWQCCHGQCTNTNISPLNCGRCENRCPFGVPCFYGMCGYAQPFPPRPPFPFPPKPPHPPFPFPPKPPHPPFPFPPKSPMPEPPHPPQPPHPPKGWQPPALQ</sequence>
<evidence type="ECO:0000256" key="2">
    <source>
        <dbReference type="ARBA" id="ARBA00022729"/>
    </source>
</evidence>
<dbReference type="Pfam" id="PF04885">
    <property type="entry name" value="Stig1"/>
    <property type="match status" value="1"/>
</dbReference>
<organism evidence="5 6">
    <name type="scientific">Carpinus fangiana</name>
    <dbReference type="NCBI Taxonomy" id="176857"/>
    <lineage>
        <taxon>Eukaryota</taxon>
        <taxon>Viridiplantae</taxon>
        <taxon>Streptophyta</taxon>
        <taxon>Embryophyta</taxon>
        <taxon>Tracheophyta</taxon>
        <taxon>Spermatophyta</taxon>
        <taxon>Magnoliopsida</taxon>
        <taxon>eudicotyledons</taxon>
        <taxon>Gunneridae</taxon>
        <taxon>Pentapetalae</taxon>
        <taxon>rosids</taxon>
        <taxon>fabids</taxon>
        <taxon>Fagales</taxon>
        <taxon>Betulaceae</taxon>
        <taxon>Carpinus</taxon>
    </lineage>
</organism>
<evidence type="ECO:0000256" key="1">
    <source>
        <dbReference type="ARBA" id="ARBA00006010"/>
    </source>
</evidence>
<keyword evidence="6" id="KW-1185">Reference proteome</keyword>
<evidence type="ECO:0000256" key="4">
    <source>
        <dbReference type="SAM" id="SignalP"/>
    </source>
</evidence>
<evidence type="ECO:0000256" key="3">
    <source>
        <dbReference type="SAM" id="MobiDB-lite"/>
    </source>
</evidence>
<dbReference type="OrthoDB" id="2013942at2759"/>
<evidence type="ECO:0000313" key="6">
    <source>
        <dbReference type="Proteomes" id="UP000327013"/>
    </source>
</evidence>
<dbReference type="InterPro" id="IPR006969">
    <property type="entry name" value="Stig-like"/>
</dbReference>
<proteinExistence type="inferred from homology"/>
<reference evidence="5 6" key="1">
    <citation type="submission" date="2019-06" db="EMBL/GenBank/DDBJ databases">
        <title>A chromosomal-level reference genome of Carpinus fangiana (Coryloideae, Betulaceae).</title>
        <authorList>
            <person name="Yang X."/>
            <person name="Wang Z."/>
            <person name="Zhang L."/>
            <person name="Hao G."/>
            <person name="Liu J."/>
            <person name="Yang Y."/>
        </authorList>
    </citation>
    <scope>NUCLEOTIDE SEQUENCE [LARGE SCALE GENOMIC DNA]</scope>
    <source>
        <strain evidence="5">Cfa_2016G</strain>
        <tissue evidence="5">Leaf</tissue>
    </source>
</reference>
<comment type="similarity">
    <text evidence="1">Belongs to the STIG1 family.</text>
</comment>
<gene>
    <name evidence="5" type="ORF">FH972_012978</name>
</gene>
<dbReference type="AlphaFoldDB" id="A0A5N6R5M1"/>
<name>A0A5N6R5M1_9ROSI</name>
<dbReference type="Proteomes" id="UP000327013">
    <property type="component" value="Chromosome 5"/>
</dbReference>
<evidence type="ECO:0000313" key="5">
    <source>
        <dbReference type="EMBL" id="KAE8056186.1"/>
    </source>
</evidence>
<dbReference type="PANTHER" id="PTHR33227:SF48">
    <property type="entry name" value="STIGMA-SPECIFIC STIG1-LIKE PROTEIN 4"/>
    <property type="match status" value="1"/>
</dbReference>
<feature type="region of interest" description="Disordered" evidence="3">
    <location>
        <begin position="155"/>
        <end position="206"/>
    </location>
</feature>
<keyword evidence="2 4" id="KW-0732">Signal</keyword>
<feature type="chain" id="PRO_5024320322" description="Stigma-specific protein Stig1" evidence="4">
    <location>
        <begin position="24"/>
        <end position="206"/>
    </location>
</feature>
<evidence type="ECO:0008006" key="7">
    <source>
        <dbReference type="Google" id="ProtNLM"/>
    </source>
</evidence>
<feature type="signal peptide" evidence="4">
    <location>
        <begin position="1"/>
        <end position="23"/>
    </location>
</feature>
<protein>
    <recommendedName>
        <fullName evidence="7">Stigma-specific protein Stig1</fullName>
    </recommendedName>
</protein>
<accession>A0A5N6R5M1</accession>
<dbReference type="PANTHER" id="PTHR33227">
    <property type="entry name" value="STIGMA-SPECIFIC STIG1-LIKE PROTEIN 3"/>
    <property type="match status" value="1"/>
</dbReference>
<dbReference type="EMBL" id="CM017325">
    <property type="protein sequence ID" value="KAE8056186.1"/>
    <property type="molecule type" value="Genomic_DNA"/>
</dbReference>